<dbReference type="Pfam" id="PF03104">
    <property type="entry name" value="DNA_pol_B_exo1"/>
    <property type="match status" value="1"/>
</dbReference>
<dbReference type="PRINTS" id="PR00106">
    <property type="entry name" value="DNAPOLB"/>
</dbReference>
<dbReference type="PANTHER" id="PTHR10322:SF23">
    <property type="entry name" value="DNA POLYMERASE DELTA CATALYTIC SUBUNIT"/>
    <property type="match status" value="1"/>
</dbReference>
<dbReference type="InterPro" id="IPR012337">
    <property type="entry name" value="RNaseH-like_sf"/>
</dbReference>
<dbReference type="Gene3D" id="3.30.420.10">
    <property type="entry name" value="Ribonuclease H-like superfamily/Ribonuclease H"/>
    <property type="match status" value="1"/>
</dbReference>
<evidence type="ECO:0000259" key="9">
    <source>
        <dbReference type="Pfam" id="PF03104"/>
    </source>
</evidence>
<evidence type="ECO:0000256" key="6">
    <source>
        <dbReference type="ARBA" id="ARBA00023125"/>
    </source>
</evidence>
<dbReference type="InterPro" id="IPR050240">
    <property type="entry name" value="DNA_pol_type-B"/>
</dbReference>
<keyword evidence="6" id="KW-0238">DNA-binding</keyword>
<evidence type="ECO:0000256" key="3">
    <source>
        <dbReference type="ARBA" id="ARBA00022679"/>
    </source>
</evidence>
<evidence type="ECO:0000256" key="1">
    <source>
        <dbReference type="ARBA" id="ARBA00005755"/>
    </source>
</evidence>
<proteinExistence type="inferred from homology"/>
<dbReference type="InterPro" id="IPR023211">
    <property type="entry name" value="DNA_pol_palm_dom_sf"/>
</dbReference>
<keyword evidence="4" id="KW-0548">Nucleotidyltransferase</keyword>
<feature type="domain" description="DNA-directed DNA polymerase family B multifunctional" evidence="8">
    <location>
        <begin position="879"/>
        <end position="987"/>
    </location>
</feature>
<organism evidence="10">
    <name type="scientific">viral metagenome</name>
    <dbReference type="NCBI Taxonomy" id="1070528"/>
    <lineage>
        <taxon>unclassified sequences</taxon>
        <taxon>metagenomes</taxon>
        <taxon>organismal metagenomes</taxon>
    </lineage>
</organism>
<keyword evidence="3" id="KW-0808">Transferase</keyword>
<dbReference type="SUPFAM" id="SSF56672">
    <property type="entry name" value="DNA/RNA polymerases"/>
    <property type="match status" value="1"/>
</dbReference>
<feature type="domain" description="DNA-directed DNA polymerase family B multifunctional" evidence="8">
    <location>
        <begin position="467"/>
        <end position="843"/>
    </location>
</feature>
<dbReference type="InterPro" id="IPR043502">
    <property type="entry name" value="DNA/RNA_pol_sf"/>
</dbReference>
<dbReference type="PROSITE" id="PS00116">
    <property type="entry name" value="DNA_POLYMERASE_B"/>
    <property type="match status" value="1"/>
</dbReference>
<dbReference type="GO" id="GO:0003887">
    <property type="term" value="F:DNA-directed DNA polymerase activity"/>
    <property type="evidence" value="ECO:0007669"/>
    <property type="project" value="UniProtKB-KW"/>
</dbReference>
<reference evidence="10" key="1">
    <citation type="journal article" date="2020" name="Nature">
        <title>Giant virus diversity and host interactions through global metagenomics.</title>
        <authorList>
            <person name="Schulz F."/>
            <person name="Roux S."/>
            <person name="Paez-Espino D."/>
            <person name="Jungbluth S."/>
            <person name="Walsh D.A."/>
            <person name="Denef V.J."/>
            <person name="McMahon K.D."/>
            <person name="Konstantinidis K.T."/>
            <person name="Eloe-Fadrosh E.A."/>
            <person name="Kyrpides N.C."/>
            <person name="Woyke T."/>
        </authorList>
    </citation>
    <scope>NUCLEOTIDE SEQUENCE</scope>
    <source>
        <strain evidence="10">GVMAG-M-3300027791-30</strain>
    </source>
</reference>
<evidence type="ECO:0000256" key="2">
    <source>
        <dbReference type="ARBA" id="ARBA00012417"/>
    </source>
</evidence>
<comment type="similarity">
    <text evidence="1">Belongs to the DNA polymerase type-B family.</text>
</comment>
<keyword evidence="5" id="KW-0239">DNA-directed DNA polymerase</keyword>
<dbReference type="PANTHER" id="PTHR10322">
    <property type="entry name" value="DNA POLYMERASE CATALYTIC SUBUNIT"/>
    <property type="match status" value="1"/>
</dbReference>
<dbReference type="GO" id="GO:0045004">
    <property type="term" value="P:DNA replication proofreading"/>
    <property type="evidence" value="ECO:0007669"/>
    <property type="project" value="TreeGrafter"/>
</dbReference>
<dbReference type="GO" id="GO:0003677">
    <property type="term" value="F:DNA binding"/>
    <property type="evidence" value="ECO:0007669"/>
    <property type="project" value="UniProtKB-KW"/>
</dbReference>
<dbReference type="InterPro" id="IPR036397">
    <property type="entry name" value="RNaseH_sf"/>
</dbReference>
<evidence type="ECO:0000313" key="10">
    <source>
        <dbReference type="EMBL" id="QHU28976.1"/>
    </source>
</evidence>
<dbReference type="InterPro" id="IPR042087">
    <property type="entry name" value="DNA_pol_B_thumb"/>
</dbReference>
<dbReference type="GO" id="GO:0006287">
    <property type="term" value="P:base-excision repair, gap-filling"/>
    <property type="evidence" value="ECO:0007669"/>
    <property type="project" value="TreeGrafter"/>
</dbReference>
<dbReference type="Gene3D" id="3.90.1600.10">
    <property type="entry name" value="Palm domain of DNA polymerase"/>
    <property type="match status" value="1"/>
</dbReference>
<feature type="domain" description="DNA-directed DNA polymerase family B exonuclease" evidence="9">
    <location>
        <begin position="163"/>
        <end position="402"/>
    </location>
</feature>
<dbReference type="InterPro" id="IPR006134">
    <property type="entry name" value="DNA-dir_DNA_pol_B_multi_dom"/>
</dbReference>
<dbReference type="SUPFAM" id="SSF53098">
    <property type="entry name" value="Ribonuclease H-like"/>
    <property type="match status" value="1"/>
</dbReference>
<dbReference type="InterPro" id="IPR017964">
    <property type="entry name" value="DNA-dir_DNA_pol_B_CS"/>
</dbReference>
<comment type="catalytic activity">
    <reaction evidence="7">
        <text>DNA(n) + a 2'-deoxyribonucleoside 5'-triphosphate = DNA(n+1) + diphosphate</text>
        <dbReference type="Rhea" id="RHEA:22508"/>
        <dbReference type="Rhea" id="RHEA-COMP:17339"/>
        <dbReference type="Rhea" id="RHEA-COMP:17340"/>
        <dbReference type="ChEBI" id="CHEBI:33019"/>
        <dbReference type="ChEBI" id="CHEBI:61560"/>
        <dbReference type="ChEBI" id="CHEBI:173112"/>
        <dbReference type="EC" id="2.7.7.7"/>
    </reaction>
</comment>
<evidence type="ECO:0000256" key="5">
    <source>
        <dbReference type="ARBA" id="ARBA00022932"/>
    </source>
</evidence>
<name>A0A6C0LDF1_9ZZZZ</name>
<dbReference type="AlphaFoldDB" id="A0A6C0LDF1"/>
<protein>
    <recommendedName>
        <fullName evidence="2">DNA-directed DNA polymerase</fullName>
        <ecNumber evidence="2">2.7.7.7</ecNumber>
    </recommendedName>
</protein>
<dbReference type="EC" id="2.7.7.7" evidence="2"/>
<sequence>MSIDQYYREKVKTNKEPLKFQIISWNKFDKEINDDEYDLEYKIYAFGVTDKNKSICVEINEFTPYFYAKIPDHLQKTWNDFKTEQVRLYIKNKLYKFKDSLIKVSVVQKKDLDGFTNEENFNFLKIIVKNEKAFTKSKYILCPGNGRPKVVIPNISARDIDFKLYEANIEPFIRFCHIQNIKLSGWCEIEKYNIEDNSRCQIDISCKWKNINPIDITNPAKIYILSFDIESYSERGYKAQKNIFPDPELENDIVTQIGSTLHIYGTSIKVEYCFTVNSKKDGYVEEQENIVTVVCESEKDLLQRWIKFIRKLDPDIITGYNINNFDWEYIYKRCKFLEIELDLQYLSRLHDYPAKFVTEKLVTNAYGENIFKYMNTPGLLNSDLYTIIKREKKLVSYKLDSVANEYIGDQKDPISPLDLFNMSQGTAKEIAIIIHYCVKDCTLVIDLILKLCIVTNNIAMANVTWVPIEYIESKGQQIKVHSQLVYEARLNDYLVPTIPYKNSSEIEEEEKFTGATVQEADPGAHFEQITGLDFASLYPSIMIANNYSYETIVKGPKYDNIDEVEYKDIIWTEDVGTPKERVEKVRFVQNKKGILPIMLEKLWTERKSIKKEMKKVKAQLKEATTEEEKTALSMQYDVLDGFQLAMKVSMNSIYGFTGASLGRLPEKRIAAATTAEGRRMIQTCKEYVETNYDCKVVYGDTDSIYVKFFTKFTGQEHMNEIFRISEIAAEGCTKLFKKPIEMEFEKVMWPFILFSKKRYACVIWTNEHKHDYIDYKGIQVVRRDNCPYVKEKSMKIFEKILLDRDIPKSIEMGREYSKNLLDGKVPIKDLVISKSLKGYGSYEFDKQLICKECDKRWYREVETKKKYAIQYYDEYDEKKNLEYNLNKFMQRKHYCFTCKEETEYKTNKANIPHVALARKMKERDPYNCPQVGERVPYVFKKVSNPRALQFERVEDTQYLVQNCIPIDFDYYFEHQFKSAIETIFYPILKEEMEEKMFKGIVPEKPPKRKNVIKVLKD</sequence>
<dbReference type="Gene3D" id="1.10.287.690">
    <property type="entry name" value="Helix hairpin bin"/>
    <property type="match status" value="1"/>
</dbReference>
<dbReference type="Gene3D" id="3.30.342.10">
    <property type="entry name" value="DNA Polymerase, chain B, domain 1"/>
    <property type="match status" value="1"/>
</dbReference>
<dbReference type="Pfam" id="PF00136">
    <property type="entry name" value="DNA_pol_B"/>
    <property type="match status" value="2"/>
</dbReference>
<dbReference type="InterPro" id="IPR006133">
    <property type="entry name" value="DNA-dir_DNA_pol_B_exonuc"/>
</dbReference>
<dbReference type="Gene3D" id="1.10.132.60">
    <property type="entry name" value="DNA polymerase family B, C-terminal domain"/>
    <property type="match status" value="2"/>
</dbReference>
<accession>A0A6C0LDF1</accession>
<evidence type="ECO:0000256" key="7">
    <source>
        <dbReference type="ARBA" id="ARBA00049244"/>
    </source>
</evidence>
<dbReference type="GO" id="GO:0008296">
    <property type="term" value="F:3'-5'-DNA exonuclease activity"/>
    <property type="evidence" value="ECO:0007669"/>
    <property type="project" value="TreeGrafter"/>
</dbReference>
<dbReference type="EMBL" id="MN740478">
    <property type="protein sequence ID" value="QHU28976.1"/>
    <property type="molecule type" value="Genomic_DNA"/>
</dbReference>
<dbReference type="GO" id="GO:0000166">
    <property type="term" value="F:nucleotide binding"/>
    <property type="evidence" value="ECO:0007669"/>
    <property type="project" value="InterPro"/>
</dbReference>
<dbReference type="GO" id="GO:0006297">
    <property type="term" value="P:nucleotide-excision repair, DNA gap filling"/>
    <property type="evidence" value="ECO:0007669"/>
    <property type="project" value="TreeGrafter"/>
</dbReference>
<evidence type="ECO:0000259" key="8">
    <source>
        <dbReference type="Pfam" id="PF00136"/>
    </source>
</evidence>
<evidence type="ECO:0000256" key="4">
    <source>
        <dbReference type="ARBA" id="ARBA00022695"/>
    </source>
</evidence>
<dbReference type="GO" id="GO:0043625">
    <property type="term" value="C:delta DNA polymerase complex"/>
    <property type="evidence" value="ECO:0007669"/>
    <property type="project" value="TreeGrafter"/>
</dbReference>
<dbReference type="SMART" id="SM00486">
    <property type="entry name" value="POLBc"/>
    <property type="match status" value="1"/>
</dbReference>
<dbReference type="InterPro" id="IPR006172">
    <property type="entry name" value="DNA-dir_DNA_pol_B"/>
</dbReference>